<keyword evidence="1" id="KW-1133">Transmembrane helix</keyword>
<dbReference type="Pfam" id="PF19606">
    <property type="entry name" value="DUF6111"/>
    <property type="match status" value="1"/>
</dbReference>
<protein>
    <submittedName>
        <fullName evidence="2">Uncharacterized protein</fullName>
    </submittedName>
</protein>
<gene>
    <name evidence="2" type="ORF">DKG74_12605</name>
</gene>
<sequence>MGRIILLYLAAFALPFVSYLMWLRFERWRERLPPEKRPLPWVPLVAIALMLAIMVTLGLAFLGGEPAGGRYIPAHMQDGKLVPGRIEAGPP</sequence>
<dbReference type="OrthoDB" id="7366326at2"/>
<comment type="caution">
    <text evidence="2">The sequence shown here is derived from an EMBL/GenBank/DDBJ whole genome shotgun (WGS) entry which is preliminary data.</text>
</comment>
<reference evidence="2 3" key="1">
    <citation type="submission" date="2018-05" db="EMBL/GenBank/DDBJ databases">
        <title>Zavarzinia sp. HR-AS.</title>
        <authorList>
            <person name="Lee Y."/>
            <person name="Jeon C.O."/>
        </authorList>
    </citation>
    <scope>NUCLEOTIDE SEQUENCE [LARGE SCALE GENOMIC DNA]</scope>
    <source>
        <strain evidence="2 3">HR-AS</strain>
    </source>
</reference>
<dbReference type="AlphaFoldDB" id="A0A317E6T0"/>
<keyword evidence="1" id="KW-0472">Membrane</keyword>
<keyword evidence="3" id="KW-1185">Reference proteome</keyword>
<dbReference type="InterPro" id="IPR046093">
    <property type="entry name" value="DUF6111"/>
</dbReference>
<feature type="transmembrane region" description="Helical" evidence="1">
    <location>
        <begin position="42"/>
        <end position="62"/>
    </location>
</feature>
<accession>A0A317E6T0</accession>
<dbReference type="Proteomes" id="UP000245461">
    <property type="component" value="Unassembled WGS sequence"/>
</dbReference>
<dbReference type="EMBL" id="QGLE01000006">
    <property type="protein sequence ID" value="PWR22699.1"/>
    <property type="molecule type" value="Genomic_DNA"/>
</dbReference>
<dbReference type="RefSeq" id="WP_109906268.1">
    <property type="nucleotide sequence ID" value="NZ_QGLE01000006.1"/>
</dbReference>
<evidence type="ECO:0000313" key="3">
    <source>
        <dbReference type="Proteomes" id="UP000245461"/>
    </source>
</evidence>
<proteinExistence type="predicted"/>
<name>A0A317E6T0_9PROT</name>
<feature type="transmembrane region" description="Helical" evidence="1">
    <location>
        <begin position="5"/>
        <end position="22"/>
    </location>
</feature>
<evidence type="ECO:0000313" key="2">
    <source>
        <dbReference type="EMBL" id="PWR22699.1"/>
    </source>
</evidence>
<evidence type="ECO:0000256" key="1">
    <source>
        <dbReference type="SAM" id="Phobius"/>
    </source>
</evidence>
<keyword evidence="1" id="KW-0812">Transmembrane</keyword>
<organism evidence="2 3">
    <name type="scientific">Zavarzinia aquatilis</name>
    <dbReference type="NCBI Taxonomy" id="2211142"/>
    <lineage>
        <taxon>Bacteria</taxon>
        <taxon>Pseudomonadati</taxon>
        <taxon>Pseudomonadota</taxon>
        <taxon>Alphaproteobacteria</taxon>
        <taxon>Rhodospirillales</taxon>
        <taxon>Zavarziniaceae</taxon>
        <taxon>Zavarzinia</taxon>
    </lineage>
</organism>